<gene>
    <name evidence="1" type="ORF">LMG27198_33440</name>
</gene>
<evidence type="ECO:0000313" key="2">
    <source>
        <dbReference type="Proteomes" id="UP001144323"/>
    </source>
</evidence>
<protein>
    <submittedName>
        <fullName evidence="1">Uncharacterized protein</fullName>
    </submittedName>
</protein>
<comment type="caution">
    <text evidence="1">The sequence shown here is derived from an EMBL/GenBank/DDBJ whole genome shotgun (WGS) entry which is preliminary data.</text>
</comment>
<name>A0A9W6GWK3_9HYPH</name>
<sequence length="412" mass="45729">MRRLGDALAGNQPALQSGVKLVFEGLRALIRQYLPLIRDNSLLRRESALEEHIDRSEAMSALRARDDKAYGETAGKILRAELMQVLTEIEKLSDGEKEEYFVEALTNDLLQGGIFTSEQKNEVFNRIRSSIRGDALASSPLSITRGSVQSAPPKQLSPAEARMFGLVAGRYAELQKKLAGLSNVEFKNALMKEHAALASLISDFGKVPKGADMATVLSNALISVNGLPGFERVDDIPDSEREAHAEIVREALANLQKRPASVDIENLARQYIKGGVSVEKDHEKWIKSLREKETLLESLLPPERLEQETRMRLLGLDEMVSGKEEGAYTTADKKFGEAGDYDKFQNVAEDYGPQLAALASNGAKILRGVDRAVVEQDVADWFARRAAIKHNEPVETERKFYQIILDAMRSNH</sequence>
<accession>A0A9W6GWK3</accession>
<dbReference type="EMBL" id="BSEC01000001">
    <property type="protein sequence ID" value="GLI94352.1"/>
    <property type="molecule type" value="Genomic_DNA"/>
</dbReference>
<dbReference type="Proteomes" id="UP001144323">
    <property type="component" value="Unassembled WGS sequence"/>
</dbReference>
<keyword evidence="2" id="KW-1185">Reference proteome</keyword>
<proteinExistence type="predicted"/>
<evidence type="ECO:0000313" key="1">
    <source>
        <dbReference type="EMBL" id="GLI94352.1"/>
    </source>
</evidence>
<dbReference type="AlphaFoldDB" id="A0A9W6GWK3"/>
<reference evidence="1" key="1">
    <citation type="journal article" date="2023" name="Int. J. Syst. Evol. Microbiol.">
        <title>Methylocystis iwaonis sp. nov., a type II methane-oxidizing bacterium from surface soil of a rice paddy field in Japan, and emended description of the genus Methylocystis (ex Whittenbury et al. 1970) Bowman et al. 1993.</title>
        <authorList>
            <person name="Kaise H."/>
            <person name="Sawadogo J.B."/>
            <person name="Alam M.S."/>
            <person name="Ueno C."/>
            <person name="Dianou D."/>
            <person name="Shinjo R."/>
            <person name="Asakawa S."/>
        </authorList>
    </citation>
    <scope>NUCLEOTIDE SEQUENCE</scope>
    <source>
        <strain evidence="1">LMG27198</strain>
    </source>
</reference>
<organism evidence="1 2">
    <name type="scientific">Methylocystis echinoides</name>
    <dbReference type="NCBI Taxonomy" id="29468"/>
    <lineage>
        <taxon>Bacteria</taxon>
        <taxon>Pseudomonadati</taxon>
        <taxon>Pseudomonadota</taxon>
        <taxon>Alphaproteobacteria</taxon>
        <taxon>Hyphomicrobiales</taxon>
        <taxon>Methylocystaceae</taxon>
        <taxon>Methylocystis</taxon>
    </lineage>
</organism>